<dbReference type="EMBL" id="LHPG02000017">
    <property type="protein sequence ID" value="PRW33147.1"/>
    <property type="molecule type" value="Genomic_DNA"/>
</dbReference>
<feature type="compositionally biased region" description="Acidic residues" evidence="1">
    <location>
        <begin position="668"/>
        <end position="677"/>
    </location>
</feature>
<sequence>MGQNSYQEEVQRLQGLALAALQEHGAPALVAQALLRAAVPAAVAEEGGEFAGVHELSSGQSEQLTNALHAAAGRLLADAQAAGQLVMAYQPNPAHPPAVAQLLDAVLWLAEQRPAPVEAGLPAQLLEQITEGASNADCEGVFAWLDERTPTFKSATFENRSKLTLLRTCNMLLKRLSKSANAMLCGRVLLFLAKFLPLTERSGVNLMGAFNADNVTPVEEVQEGAVDSEGKLVDAAFYRTFWGLQSFFSNPPTALAPGKWGEVSRDIRRVLERFRQWGEVSRDIRRVLERFRQEKVTVGESAPGGSSAADGGGADGQGASVKYLSSSRLMGLQLRDATFRRHFLLQCLILMQWCERPRQKDKTGLRSKPLEDLQELRMKVYSELEATPDRGREFAGAIRHLMQWEDAWAAWKQSGCAPGPLERRPAEAPNGAIDADLTAPAPKRRKLGSDAIFGIRVGTDELDRLWNLTEDNLSALSAADRGGFKTVRQLMDPVIEEMQEAAAGEDDGMLIKASRSKLYSWKALRAVARTNLQAFSAAVQKGGDLEVAARAMYPSECPPPPAPPPAAPSAKAAAAGAGSGATPQPPASAGGPAETTAATKAGGEEAAGGAGDEAGTAAEAAGAASDGGAAEAASDSEEDAAAEEGELPEEGEAAAEEAGEADAAGLLEEAEEGEPPEEQAQQAEQAQQEEEAEEGEAPAAAADAAAAEGGGGDGVAPMES</sequence>
<gene>
    <name evidence="2" type="ORF">C2E21_7916</name>
</gene>
<dbReference type="AlphaFoldDB" id="A0A2P6TG89"/>
<feature type="compositionally biased region" description="Low complexity" evidence="1">
    <location>
        <begin position="613"/>
        <end position="633"/>
    </location>
</feature>
<evidence type="ECO:0000313" key="2">
    <source>
        <dbReference type="EMBL" id="PRW33147.1"/>
    </source>
</evidence>
<comment type="caution">
    <text evidence="2">The sequence shown here is derived from an EMBL/GenBank/DDBJ whole genome shotgun (WGS) entry which is preliminary data.</text>
</comment>
<dbReference type="InterPro" id="IPR021861">
    <property type="entry name" value="THO_THOC1"/>
</dbReference>
<dbReference type="Proteomes" id="UP000239899">
    <property type="component" value="Unassembled WGS sequence"/>
</dbReference>
<evidence type="ECO:0000313" key="3">
    <source>
        <dbReference type="Proteomes" id="UP000239899"/>
    </source>
</evidence>
<dbReference type="STRING" id="3076.A0A2P6TG89"/>
<evidence type="ECO:0000256" key="1">
    <source>
        <dbReference type="SAM" id="MobiDB-lite"/>
    </source>
</evidence>
<dbReference type="PANTHER" id="PTHR13265:SF0">
    <property type="entry name" value="HPR1"/>
    <property type="match status" value="1"/>
</dbReference>
<accession>A0A2P6TG89</accession>
<keyword evidence="3" id="KW-1185">Reference proteome</keyword>
<feature type="compositionally biased region" description="Low complexity" evidence="1">
    <location>
        <begin position="697"/>
        <end position="707"/>
    </location>
</feature>
<reference evidence="2 3" key="1">
    <citation type="journal article" date="2018" name="Plant J.">
        <title>Genome sequences of Chlorella sorokiniana UTEX 1602 and Micractinium conductrix SAG 241.80: implications to maltose excretion by a green alga.</title>
        <authorList>
            <person name="Arriola M.B."/>
            <person name="Velmurugan N."/>
            <person name="Zhang Y."/>
            <person name="Plunkett M.H."/>
            <person name="Hondzo H."/>
            <person name="Barney B.M."/>
        </authorList>
    </citation>
    <scope>NUCLEOTIDE SEQUENCE [LARGE SCALE GENOMIC DNA]</scope>
    <source>
        <strain evidence="3">UTEX 1602</strain>
    </source>
</reference>
<dbReference type="Pfam" id="PF11957">
    <property type="entry name" value="efThoc1"/>
    <property type="match status" value="1"/>
</dbReference>
<dbReference type="GO" id="GO:0000445">
    <property type="term" value="C:THO complex part of transcription export complex"/>
    <property type="evidence" value="ECO:0007669"/>
    <property type="project" value="TreeGrafter"/>
</dbReference>
<feature type="compositionally biased region" description="Acidic residues" evidence="1">
    <location>
        <begin position="687"/>
        <end position="696"/>
    </location>
</feature>
<feature type="compositionally biased region" description="Low complexity" evidence="1">
    <location>
        <begin position="568"/>
        <end position="601"/>
    </location>
</feature>
<dbReference type="PANTHER" id="PTHR13265">
    <property type="entry name" value="THO COMPLEX SUBUNIT 1"/>
    <property type="match status" value="1"/>
</dbReference>
<feature type="compositionally biased region" description="Acidic residues" evidence="1">
    <location>
        <begin position="634"/>
        <end position="660"/>
    </location>
</feature>
<dbReference type="GO" id="GO:0006406">
    <property type="term" value="P:mRNA export from nucleus"/>
    <property type="evidence" value="ECO:0007669"/>
    <property type="project" value="TreeGrafter"/>
</dbReference>
<dbReference type="OrthoDB" id="10257415at2759"/>
<feature type="compositionally biased region" description="Pro residues" evidence="1">
    <location>
        <begin position="556"/>
        <end position="567"/>
    </location>
</feature>
<feature type="region of interest" description="Disordered" evidence="1">
    <location>
        <begin position="556"/>
        <end position="720"/>
    </location>
</feature>
<name>A0A2P6TG89_CHLSO</name>
<proteinExistence type="predicted"/>
<protein>
    <submittedName>
        <fullName evidence="2">THO complex subunit 1</fullName>
    </submittedName>
</protein>
<organism evidence="2 3">
    <name type="scientific">Chlorella sorokiniana</name>
    <name type="common">Freshwater green alga</name>
    <dbReference type="NCBI Taxonomy" id="3076"/>
    <lineage>
        <taxon>Eukaryota</taxon>
        <taxon>Viridiplantae</taxon>
        <taxon>Chlorophyta</taxon>
        <taxon>core chlorophytes</taxon>
        <taxon>Trebouxiophyceae</taxon>
        <taxon>Chlorellales</taxon>
        <taxon>Chlorellaceae</taxon>
        <taxon>Chlorella clade</taxon>
        <taxon>Chlorella</taxon>
    </lineage>
</organism>